<protein>
    <recommendedName>
        <fullName evidence="4">Peptidase S1 domain-containing protein</fullName>
    </recommendedName>
</protein>
<dbReference type="Proteomes" id="UP000031036">
    <property type="component" value="Unassembled WGS sequence"/>
</dbReference>
<evidence type="ECO:0000313" key="3">
    <source>
        <dbReference type="Proteomes" id="UP000031036"/>
    </source>
</evidence>
<sequence>MFVVALFVLFIVTNVLCEVTPKQRLGPNGYFRIVDPQEYAYTVEITTTDSEWSGLAISTGLLLSRSVVLTAGHVFFDEYGRLVRQHARVKFRAANTNGDVEFVVRSSGPIYGKRVIPPDDASC</sequence>
<keyword evidence="3" id="KW-1185">Reference proteome</keyword>
<evidence type="ECO:0000256" key="1">
    <source>
        <dbReference type="SAM" id="SignalP"/>
    </source>
</evidence>
<evidence type="ECO:0000313" key="2">
    <source>
        <dbReference type="EMBL" id="KHN72330.1"/>
    </source>
</evidence>
<comment type="caution">
    <text evidence="2">The sequence shown here is derived from an EMBL/GenBank/DDBJ whole genome shotgun (WGS) entry which is preliminary data.</text>
</comment>
<feature type="chain" id="PRO_5002095727" description="Peptidase S1 domain-containing protein" evidence="1">
    <location>
        <begin position="18"/>
        <end position="123"/>
    </location>
</feature>
<dbReference type="AlphaFoldDB" id="A0A0B2UTZ8"/>
<evidence type="ECO:0008006" key="4">
    <source>
        <dbReference type="Google" id="ProtNLM"/>
    </source>
</evidence>
<reference evidence="2 3" key="1">
    <citation type="submission" date="2014-11" db="EMBL/GenBank/DDBJ databases">
        <title>Genetic blueprint of the zoonotic pathogen Toxocara canis.</title>
        <authorList>
            <person name="Zhu X.-Q."/>
            <person name="Korhonen P.K."/>
            <person name="Cai H."/>
            <person name="Young N.D."/>
            <person name="Nejsum P."/>
            <person name="von Samson-Himmelstjerna G."/>
            <person name="Boag P.R."/>
            <person name="Tan P."/>
            <person name="Li Q."/>
            <person name="Min J."/>
            <person name="Yang Y."/>
            <person name="Wang X."/>
            <person name="Fang X."/>
            <person name="Hall R.S."/>
            <person name="Hofmann A."/>
            <person name="Sternberg P.W."/>
            <person name="Jex A.R."/>
            <person name="Gasser R.B."/>
        </authorList>
    </citation>
    <scope>NUCLEOTIDE SEQUENCE [LARGE SCALE GENOMIC DNA]</scope>
    <source>
        <strain evidence="2">PN_DK_2014</strain>
    </source>
</reference>
<dbReference type="EMBL" id="JPKZ01003266">
    <property type="protein sequence ID" value="KHN72330.1"/>
    <property type="molecule type" value="Genomic_DNA"/>
</dbReference>
<proteinExistence type="predicted"/>
<dbReference type="InterPro" id="IPR009003">
    <property type="entry name" value="Peptidase_S1_PA"/>
</dbReference>
<name>A0A0B2UTZ8_TOXCA</name>
<dbReference type="SUPFAM" id="SSF50494">
    <property type="entry name" value="Trypsin-like serine proteases"/>
    <property type="match status" value="1"/>
</dbReference>
<organism evidence="2 3">
    <name type="scientific">Toxocara canis</name>
    <name type="common">Canine roundworm</name>
    <dbReference type="NCBI Taxonomy" id="6265"/>
    <lineage>
        <taxon>Eukaryota</taxon>
        <taxon>Metazoa</taxon>
        <taxon>Ecdysozoa</taxon>
        <taxon>Nematoda</taxon>
        <taxon>Chromadorea</taxon>
        <taxon>Rhabditida</taxon>
        <taxon>Spirurina</taxon>
        <taxon>Ascaridomorpha</taxon>
        <taxon>Ascaridoidea</taxon>
        <taxon>Toxocaridae</taxon>
        <taxon>Toxocara</taxon>
    </lineage>
</organism>
<accession>A0A0B2UTZ8</accession>
<gene>
    <name evidence="2" type="ORF">Tcan_12192</name>
</gene>
<dbReference type="OrthoDB" id="6376138at2759"/>
<keyword evidence="1" id="KW-0732">Signal</keyword>
<feature type="signal peptide" evidence="1">
    <location>
        <begin position="1"/>
        <end position="17"/>
    </location>
</feature>